<evidence type="ECO:0000256" key="7">
    <source>
        <dbReference type="ARBA" id="ARBA00023242"/>
    </source>
</evidence>
<comment type="similarity">
    <text evidence="2">Belongs to the HD-ZIP homeobox family. Class II subfamily.</text>
</comment>
<evidence type="ECO:0000313" key="13">
    <source>
        <dbReference type="EMBL" id="WOL19029.1"/>
    </source>
</evidence>
<evidence type="ECO:0000256" key="1">
    <source>
        <dbReference type="ARBA" id="ARBA00004123"/>
    </source>
</evidence>
<keyword evidence="10" id="KW-0175">Coiled coil</keyword>
<comment type="subcellular location">
    <subcellularLocation>
        <location evidence="1 8 9">Nucleus</location>
    </subcellularLocation>
</comment>
<keyword evidence="3" id="KW-0805">Transcription regulation</keyword>
<dbReference type="GO" id="GO:0005634">
    <property type="term" value="C:nucleus"/>
    <property type="evidence" value="ECO:0007669"/>
    <property type="project" value="UniProtKB-SubCell"/>
</dbReference>
<feature type="coiled-coil region" evidence="10">
    <location>
        <begin position="140"/>
        <end position="174"/>
    </location>
</feature>
<dbReference type="PANTHER" id="PTHR45714">
    <property type="entry name" value="HOMEOBOX-LEUCINE ZIPPER PROTEIN HAT14"/>
    <property type="match status" value="1"/>
</dbReference>
<dbReference type="InterPro" id="IPR017970">
    <property type="entry name" value="Homeobox_CS"/>
</dbReference>
<sequence>MEGEECCNISLSLSIGGEEFKSSKSRECKGKLPSQLHALFPLQEEEGEGEAIRKDRSILKSDNIEELAEDFEARFAGNNEVGGRRKKLKLGREQVALLEGSFAEHNSLNSKQKQELASKLNIQARQVEIWFQNRRARTKLKKTEVDFESLKKCCEKLSEENQRLREEIEELRRRRPDFPSYMHLQKSSMCPSCGRRRADASGSSGRSNDAFSVKKERENWSLCIMG</sequence>
<dbReference type="EMBL" id="CP136898">
    <property type="protein sequence ID" value="WOL19029.1"/>
    <property type="molecule type" value="Genomic_DNA"/>
</dbReference>
<dbReference type="SMART" id="SM00340">
    <property type="entry name" value="HALZ"/>
    <property type="match status" value="1"/>
</dbReference>
<dbReference type="CDD" id="cd00086">
    <property type="entry name" value="homeodomain"/>
    <property type="match status" value="1"/>
</dbReference>
<organism evidence="13 14">
    <name type="scientific">Canna indica</name>
    <name type="common">Indian-shot</name>
    <dbReference type="NCBI Taxonomy" id="4628"/>
    <lineage>
        <taxon>Eukaryota</taxon>
        <taxon>Viridiplantae</taxon>
        <taxon>Streptophyta</taxon>
        <taxon>Embryophyta</taxon>
        <taxon>Tracheophyta</taxon>
        <taxon>Spermatophyta</taxon>
        <taxon>Magnoliopsida</taxon>
        <taxon>Liliopsida</taxon>
        <taxon>Zingiberales</taxon>
        <taxon>Cannaceae</taxon>
        <taxon>Canna</taxon>
    </lineage>
</organism>
<dbReference type="InterPro" id="IPR050762">
    <property type="entry name" value="HD-ZIP_Homeobox_LZ_Class_II"/>
</dbReference>
<keyword evidence="7 8" id="KW-0539">Nucleus</keyword>
<dbReference type="Gene3D" id="1.10.10.60">
    <property type="entry name" value="Homeodomain-like"/>
    <property type="match status" value="1"/>
</dbReference>
<keyword evidence="6" id="KW-0804">Transcription</keyword>
<evidence type="ECO:0000256" key="3">
    <source>
        <dbReference type="ARBA" id="ARBA00023015"/>
    </source>
</evidence>
<evidence type="ECO:0000256" key="9">
    <source>
        <dbReference type="RuleBase" id="RU000682"/>
    </source>
</evidence>
<keyword evidence="4 8" id="KW-0238">DNA-binding</keyword>
<evidence type="ECO:0000256" key="10">
    <source>
        <dbReference type="SAM" id="Coils"/>
    </source>
</evidence>
<dbReference type="PROSITE" id="PS50071">
    <property type="entry name" value="HOMEOBOX_2"/>
    <property type="match status" value="1"/>
</dbReference>
<dbReference type="InterPro" id="IPR009057">
    <property type="entry name" value="Homeodomain-like_sf"/>
</dbReference>
<dbReference type="GO" id="GO:0043565">
    <property type="term" value="F:sequence-specific DNA binding"/>
    <property type="evidence" value="ECO:0007669"/>
    <property type="project" value="InterPro"/>
</dbReference>
<name>A0AAQ3L2E9_9LILI</name>
<reference evidence="13 14" key="1">
    <citation type="submission" date="2023-10" db="EMBL/GenBank/DDBJ databases">
        <title>Chromosome-scale genome assembly provides insights into flower coloration mechanisms of Canna indica.</title>
        <authorList>
            <person name="Li C."/>
        </authorList>
    </citation>
    <scope>NUCLEOTIDE SEQUENCE [LARGE SCALE GENOMIC DNA]</scope>
    <source>
        <tissue evidence="13">Flower</tissue>
    </source>
</reference>
<dbReference type="Pfam" id="PF02183">
    <property type="entry name" value="HALZ"/>
    <property type="match status" value="1"/>
</dbReference>
<dbReference type="AlphaFoldDB" id="A0AAQ3L2E9"/>
<gene>
    <name evidence="13" type="ORF">Cni_G27826</name>
</gene>
<dbReference type="Proteomes" id="UP001327560">
    <property type="component" value="Chromosome 9"/>
</dbReference>
<dbReference type="SMART" id="SM00389">
    <property type="entry name" value="HOX"/>
    <property type="match status" value="1"/>
</dbReference>
<dbReference type="Pfam" id="PF00046">
    <property type="entry name" value="Homeodomain"/>
    <property type="match status" value="1"/>
</dbReference>
<feature type="region of interest" description="Disordered" evidence="11">
    <location>
        <begin position="185"/>
        <end position="210"/>
    </location>
</feature>
<dbReference type="SUPFAM" id="SSF46689">
    <property type="entry name" value="Homeodomain-like"/>
    <property type="match status" value="1"/>
</dbReference>
<evidence type="ECO:0000256" key="5">
    <source>
        <dbReference type="ARBA" id="ARBA00023155"/>
    </source>
</evidence>
<dbReference type="InterPro" id="IPR003106">
    <property type="entry name" value="Leu_zip_homeo"/>
</dbReference>
<evidence type="ECO:0000256" key="4">
    <source>
        <dbReference type="ARBA" id="ARBA00023125"/>
    </source>
</evidence>
<evidence type="ECO:0000256" key="8">
    <source>
        <dbReference type="PROSITE-ProRule" id="PRU00108"/>
    </source>
</evidence>
<evidence type="ECO:0000259" key="12">
    <source>
        <dbReference type="PROSITE" id="PS50071"/>
    </source>
</evidence>
<keyword evidence="14" id="KW-1185">Reference proteome</keyword>
<dbReference type="GO" id="GO:0000981">
    <property type="term" value="F:DNA-binding transcription factor activity, RNA polymerase II-specific"/>
    <property type="evidence" value="ECO:0007669"/>
    <property type="project" value="InterPro"/>
</dbReference>
<evidence type="ECO:0000313" key="14">
    <source>
        <dbReference type="Proteomes" id="UP001327560"/>
    </source>
</evidence>
<keyword evidence="5 8" id="KW-0371">Homeobox</keyword>
<dbReference type="PANTHER" id="PTHR45714:SF34">
    <property type="entry name" value="HOMEOBOX-LEUCINE ZIPPER PROTEIN HAT9"/>
    <property type="match status" value="1"/>
</dbReference>
<evidence type="ECO:0000256" key="6">
    <source>
        <dbReference type="ARBA" id="ARBA00023163"/>
    </source>
</evidence>
<feature type="DNA-binding region" description="Homeobox" evidence="8">
    <location>
        <begin position="83"/>
        <end position="142"/>
    </location>
</feature>
<proteinExistence type="inferred from homology"/>
<accession>A0AAQ3L2E9</accession>
<evidence type="ECO:0000256" key="11">
    <source>
        <dbReference type="SAM" id="MobiDB-lite"/>
    </source>
</evidence>
<dbReference type="PROSITE" id="PS00027">
    <property type="entry name" value="HOMEOBOX_1"/>
    <property type="match status" value="1"/>
</dbReference>
<feature type="compositionally biased region" description="Low complexity" evidence="11">
    <location>
        <begin position="200"/>
        <end position="210"/>
    </location>
</feature>
<dbReference type="InterPro" id="IPR001356">
    <property type="entry name" value="HD"/>
</dbReference>
<feature type="domain" description="Homeobox" evidence="12">
    <location>
        <begin position="81"/>
        <end position="141"/>
    </location>
</feature>
<protein>
    <submittedName>
        <fullName evidence="13">Homeobox-leucine zipper protein HAT22-like</fullName>
    </submittedName>
</protein>
<evidence type="ECO:0000256" key="2">
    <source>
        <dbReference type="ARBA" id="ARBA00006074"/>
    </source>
</evidence>